<keyword evidence="1" id="KW-0862">Zinc</keyword>
<feature type="domain" description="RING-type" evidence="3">
    <location>
        <begin position="184"/>
        <end position="220"/>
    </location>
</feature>
<accession>A0A813LA38</accession>
<keyword evidence="1" id="KW-0863">Zinc-finger</keyword>
<sequence length="231" mass="25551">MVLTRECLTPSPSQRMSITQWQRIFIPVISAGSSSSTSTTPEQRPAGPRAIRDMERDVASREDRLNVRERNATSSREDRLNVREDRLNVREAAFNIMERDVTSRQAALNLKEAEMEGDAKQLGALSASLKLGEALLKGDSEQLRALSASRLLELGSELLEGLKGVQGEQHRRSEQHASSIALKCLVCMSEPKCIMVQPCNHVSFCATCASPQHTHCPICRAPVEGLIKIFL</sequence>
<organism evidence="4 5">
    <name type="scientific">Polarella glacialis</name>
    <name type="common">Dinoflagellate</name>
    <dbReference type="NCBI Taxonomy" id="89957"/>
    <lineage>
        <taxon>Eukaryota</taxon>
        <taxon>Sar</taxon>
        <taxon>Alveolata</taxon>
        <taxon>Dinophyceae</taxon>
        <taxon>Suessiales</taxon>
        <taxon>Suessiaceae</taxon>
        <taxon>Polarella</taxon>
    </lineage>
</organism>
<dbReference type="InterPro" id="IPR013083">
    <property type="entry name" value="Znf_RING/FYVE/PHD"/>
</dbReference>
<evidence type="ECO:0000313" key="5">
    <source>
        <dbReference type="Proteomes" id="UP000626109"/>
    </source>
</evidence>
<feature type="compositionally biased region" description="Basic and acidic residues" evidence="2">
    <location>
        <begin position="50"/>
        <end position="78"/>
    </location>
</feature>
<reference evidence="4" key="1">
    <citation type="submission" date="2021-02" db="EMBL/GenBank/DDBJ databases">
        <authorList>
            <person name="Dougan E. K."/>
            <person name="Rhodes N."/>
            <person name="Thang M."/>
            <person name="Chan C."/>
        </authorList>
    </citation>
    <scope>NUCLEOTIDE SEQUENCE</scope>
</reference>
<evidence type="ECO:0000256" key="1">
    <source>
        <dbReference type="PROSITE-ProRule" id="PRU00175"/>
    </source>
</evidence>
<dbReference type="EMBL" id="CAJNNW010034426">
    <property type="protein sequence ID" value="CAE8722632.1"/>
    <property type="molecule type" value="Genomic_DNA"/>
</dbReference>
<dbReference type="Proteomes" id="UP000626109">
    <property type="component" value="Unassembled WGS sequence"/>
</dbReference>
<dbReference type="AlphaFoldDB" id="A0A813LA38"/>
<dbReference type="SUPFAM" id="SSF57850">
    <property type="entry name" value="RING/U-box"/>
    <property type="match status" value="1"/>
</dbReference>
<gene>
    <name evidence="4" type="ORF">PGLA2088_LOCUS42653</name>
</gene>
<dbReference type="GO" id="GO:0008270">
    <property type="term" value="F:zinc ion binding"/>
    <property type="evidence" value="ECO:0007669"/>
    <property type="project" value="UniProtKB-KW"/>
</dbReference>
<evidence type="ECO:0000256" key="2">
    <source>
        <dbReference type="SAM" id="MobiDB-lite"/>
    </source>
</evidence>
<dbReference type="Gene3D" id="3.30.40.10">
    <property type="entry name" value="Zinc/RING finger domain, C3HC4 (zinc finger)"/>
    <property type="match status" value="1"/>
</dbReference>
<comment type="caution">
    <text evidence="4">The sequence shown here is derived from an EMBL/GenBank/DDBJ whole genome shotgun (WGS) entry which is preliminary data.</text>
</comment>
<feature type="region of interest" description="Disordered" evidence="2">
    <location>
        <begin position="32"/>
        <end position="78"/>
    </location>
</feature>
<proteinExistence type="predicted"/>
<dbReference type="PANTHER" id="PTHR12109">
    <property type="entry name" value="RING FINGER PROTEIN 141-RELATED"/>
    <property type="match status" value="1"/>
</dbReference>
<dbReference type="InterPro" id="IPR001841">
    <property type="entry name" value="Znf_RING"/>
</dbReference>
<name>A0A813LA38_POLGL</name>
<dbReference type="InterPro" id="IPR047126">
    <property type="entry name" value="RNF141-like"/>
</dbReference>
<keyword evidence="1" id="KW-0479">Metal-binding</keyword>
<evidence type="ECO:0000313" key="4">
    <source>
        <dbReference type="EMBL" id="CAE8722632.1"/>
    </source>
</evidence>
<dbReference type="Pfam" id="PF13920">
    <property type="entry name" value="zf-C3HC4_3"/>
    <property type="match status" value="1"/>
</dbReference>
<dbReference type="PANTHER" id="PTHR12109:SF5">
    <property type="entry name" value="RING-TYPE DOMAIN-CONTAINING PROTEIN"/>
    <property type="match status" value="1"/>
</dbReference>
<protein>
    <recommendedName>
        <fullName evidence="3">RING-type domain-containing protein</fullName>
    </recommendedName>
</protein>
<dbReference type="PROSITE" id="PS50089">
    <property type="entry name" value="ZF_RING_2"/>
    <property type="match status" value="1"/>
</dbReference>
<evidence type="ECO:0000259" key="3">
    <source>
        <dbReference type="PROSITE" id="PS50089"/>
    </source>
</evidence>